<feature type="signal peptide" evidence="1">
    <location>
        <begin position="1"/>
        <end position="26"/>
    </location>
</feature>
<evidence type="ECO:0000313" key="3">
    <source>
        <dbReference type="Proteomes" id="UP000050525"/>
    </source>
</evidence>
<dbReference type="EMBL" id="AKHW03006769">
    <property type="protein sequence ID" value="KYO19002.1"/>
    <property type="molecule type" value="Genomic_DNA"/>
</dbReference>
<dbReference type="AlphaFoldDB" id="A0A151M3B9"/>
<evidence type="ECO:0000256" key="1">
    <source>
        <dbReference type="SAM" id="SignalP"/>
    </source>
</evidence>
<dbReference type="Proteomes" id="UP000050525">
    <property type="component" value="Unassembled WGS sequence"/>
</dbReference>
<gene>
    <name evidence="2" type="ORF">Y1Q_0018955</name>
</gene>
<name>A0A151M3B9_ALLMI</name>
<comment type="caution">
    <text evidence="2">The sequence shown here is derived from an EMBL/GenBank/DDBJ whole genome shotgun (WGS) entry which is preliminary data.</text>
</comment>
<proteinExistence type="predicted"/>
<evidence type="ECO:0000313" key="2">
    <source>
        <dbReference type="EMBL" id="KYO19002.1"/>
    </source>
</evidence>
<feature type="chain" id="PRO_5007584708" evidence="1">
    <location>
        <begin position="27"/>
        <end position="73"/>
    </location>
</feature>
<organism evidence="2 3">
    <name type="scientific">Alligator mississippiensis</name>
    <name type="common">American alligator</name>
    <dbReference type="NCBI Taxonomy" id="8496"/>
    <lineage>
        <taxon>Eukaryota</taxon>
        <taxon>Metazoa</taxon>
        <taxon>Chordata</taxon>
        <taxon>Craniata</taxon>
        <taxon>Vertebrata</taxon>
        <taxon>Euteleostomi</taxon>
        <taxon>Archelosauria</taxon>
        <taxon>Archosauria</taxon>
        <taxon>Crocodylia</taxon>
        <taxon>Alligatoridae</taxon>
        <taxon>Alligatorinae</taxon>
        <taxon>Alligator</taxon>
    </lineage>
</organism>
<accession>A0A151M3B9</accession>
<protein>
    <submittedName>
        <fullName evidence="2">Uncharacterized protein</fullName>
    </submittedName>
</protein>
<keyword evidence="3" id="KW-1185">Reference proteome</keyword>
<reference evidence="2 3" key="1">
    <citation type="journal article" date="2012" name="Genome Biol.">
        <title>Sequencing three crocodilian genomes to illuminate the evolution of archosaurs and amniotes.</title>
        <authorList>
            <person name="St John J.A."/>
            <person name="Braun E.L."/>
            <person name="Isberg S.R."/>
            <person name="Miles L.G."/>
            <person name="Chong A.Y."/>
            <person name="Gongora J."/>
            <person name="Dalzell P."/>
            <person name="Moran C."/>
            <person name="Bed'hom B."/>
            <person name="Abzhanov A."/>
            <person name="Burgess S.C."/>
            <person name="Cooksey A.M."/>
            <person name="Castoe T.A."/>
            <person name="Crawford N.G."/>
            <person name="Densmore L.D."/>
            <person name="Drew J.C."/>
            <person name="Edwards S.V."/>
            <person name="Faircloth B.C."/>
            <person name="Fujita M.K."/>
            <person name="Greenwold M.J."/>
            <person name="Hoffmann F.G."/>
            <person name="Howard J.M."/>
            <person name="Iguchi T."/>
            <person name="Janes D.E."/>
            <person name="Khan S.Y."/>
            <person name="Kohno S."/>
            <person name="de Koning A.J."/>
            <person name="Lance S.L."/>
            <person name="McCarthy F.M."/>
            <person name="McCormack J.E."/>
            <person name="Merchant M.E."/>
            <person name="Peterson D.G."/>
            <person name="Pollock D.D."/>
            <person name="Pourmand N."/>
            <person name="Raney B.J."/>
            <person name="Roessler K.A."/>
            <person name="Sanford J.R."/>
            <person name="Sawyer R.H."/>
            <person name="Schmidt C.J."/>
            <person name="Triplett E.W."/>
            <person name="Tuberville T.D."/>
            <person name="Venegas-Anaya M."/>
            <person name="Howard J.T."/>
            <person name="Jarvis E.D."/>
            <person name="Guillette L.J.Jr."/>
            <person name="Glenn T.C."/>
            <person name="Green R.E."/>
            <person name="Ray D.A."/>
        </authorList>
    </citation>
    <scope>NUCLEOTIDE SEQUENCE [LARGE SCALE GENOMIC DNA]</scope>
    <source>
        <strain evidence="2">KSC_2009_1</strain>
    </source>
</reference>
<keyword evidence="1" id="KW-0732">Signal</keyword>
<sequence length="73" mass="7821">MLEESCGALSVLTLVGLLSPHVFVAGFMNDSCLLRLGGHGNHLHWLGSDAPVDSLAGTKYELPLELLEESVFL</sequence>